<feature type="compositionally biased region" description="Basic and acidic residues" evidence="1">
    <location>
        <begin position="207"/>
        <end position="223"/>
    </location>
</feature>
<feature type="region of interest" description="Disordered" evidence="1">
    <location>
        <begin position="207"/>
        <end position="305"/>
    </location>
</feature>
<protein>
    <submittedName>
        <fullName evidence="2">Uncharacterized protein</fullName>
    </submittedName>
</protein>
<proteinExistence type="predicted"/>
<feature type="compositionally biased region" description="Gly residues" evidence="1">
    <location>
        <begin position="225"/>
        <end position="234"/>
    </location>
</feature>
<accession>A0AA40HPJ3</accession>
<gene>
    <name evidence="2" type="ORF">QTO34_005497</name>
</gene>
<reference evidence="2" key="1">
    <citation type="submission" date="2023-06" db="EMBL/GenBank/DDBJ databases">
        <title>Reference genome for the Northern bat (Eptesicus nilssonii), a most northern bat species.</title>
        <authorList>
            <person name="Laine V.N."/>
            <person name="Pulliainen A.T."/>
            <person name="Lilley T.M."/>
        </authorList>
    </citation>
    <scope>NUCLEOTIDE SEQUENCE</scope>
    <source>
        <strain evidence="2">BLF_Eptnil</strain>
        <tissue evidence="2">Kidney</tissue>
    </source>
</reference>
<feature type="compositionally biased region" description="Pro residues" evidence="1">
    <location>
        <begin position="251"/>
        <end position="263"/>
    </location>
</feature>
<feature type="compositionally biased region" description="Pro residues" evidence="1">
    <location>
        <begin position="166"/>
        <end position="180"/>
    </location>
</feature>
<sequence>MEPNRTWNLVTRQLHSITAPSHLTRIETLERTPCFRVVSPCAEAEASREAAMRVYSDVPAAGSELSPDDACGPLLGGTWRSIPSPGGDSHFPWVEVCADTGLGLIREQKRSTQIKEEQQLVQEDSFPMSRMEGLVSHTTEGQGRPEVRVATWAAGEPGPVGGWRRTPPPKPPRPNKPPTSKPLSPNMQMAIFNSMLKYYADVNDTRPEDLEPKQAEPKGEKVGRCGSGKGGGGPSPAQEAEAAPPDAELEAPPPPELSPPPAASPAAAVEPGPAPEETEAPAPLDGEPSLEPMLAPASEEELPVELPIQGPLVKWAHPVPGLAAAEGGCLGHPGHPAPLPSEAGSRLSAPGSTAMLPFVSASSPSSSGSGWG</sequence>
<keyword evidence="3" id="KW-1185">Reference proteome</keyword>
<dbReference type="AlphaFoldDB" id="A0AA40HPJ3"/>
<dbReference type="EMBL" id="JAULJE010000015">
    <property type="protein sequence ID" value="KAK1334491.1"/>
    <property type="molecule type" value="Genomic_DNA"/>
</dbReference>
<feature type="region of interest" description="Disordered" evidence="1">
    <location>
        <begin position="322"/>
        <end position="372"/>
    </location>
</feature>
<evidence type="ECO:0000313" key="3">
    <source>
        <dbReference type="Proteomes" id="UP001177744"/>
    </source>
</evidence>
<dbReference type="Proteomes" id="UP001177744">
    <property type="component" value="Unassembled WGS sequence"/>
</dbReference>
<feature type="compositionally biased region" description="Low complexity" evidence="1">
    <location>
        <begin position="360"/>
        <end position="372"/>
    </location>
</feature>
<organism evidence="2 3">
    <name type="scientific">Cnephaeus nilssonii</name>
    <name type="common">Northern bat</name>
    <name type="synonym">Eptesicus nilssonii</name>
    <dbReference type="NCBI Taxonomy" id="3371016"/>
    <lineage>
        <taxon>Eukaryota</taxon>
        <taxon>Metazoa</taxon>
        <taxon>Chordata</taxon>
        <taxon>Craniata</taxon>
        <taxon>Vertebrata</taxon>
        <taxon>Euteleostomi</taxon>
        <taxon>Mammalia</taxon>
        <taxon>Eutheria</taxon>
        <taxon>Laurasiatheria</taxon>
        <taxon>Chiroptera</taxon>
        <taxon>Yangochiroptera</taxon>
        <taxon>Vespertilionidae</taxon>
        <taxon>Cnephaeus</taxon>
    </lineage>
</organism>
<feature type="region of interest" description="Disordered" evidence="1">
    <location>
        <begin position="152"/>
        <end position="186"/>
    </location>
</feature>
<evidence type="ECO:0000313" key="2">
    <source>
        <dbReference type="EMBL" id="KAK1334491.1"/>
    </source>
</evidence>
<comment type="caution">
    <text evidence="2">The sequence shown here is derived from an EMBL/GenBank/DDBJ whole genome shotgun (WGS) entry which is preliminary data.</text>
</comment>
<feature type="compositionally biased region" description="Low complexity" evidence="1">
    <location>
        <begin position="235"/>
        <end position="246"/>
    </location>
</feature>
<name>A0AA40HPJ3_CNENI</name>
<evidence type="ECO:0000256" key="1">
    <source>
        <dbReference type="SAM" id="MobiDB-lite"/>
    </source>
</evidence>